<comment type="function">
    <text evidence="10">Pyrophosphatase that catalyzes the hydrolysis of nucleoside triphosphates to their monophosphate derivatives, with a high preference for the non-canonical purine nucleotides XTP (xanthosine triphosphate), dITP (deoxyinosine triphosphate) and ITP. Seems to function as a house-cleaning enzyme that removes non-canonical purine nucleotides from the nucleotide pool, thus preventing their incorporation into DNA/RNA and avoiding chromosomal lesions.</text>
</comment>
<dbReference type="GO" id="GO:0000166">
    <property type="term" value="F:nucleotide binding"/>
    <property type="evidence" value="ECO:0007669"/>
    <property type="project" value="UniProtKB-KW"/>
</dbReference>
<dbReference type="Proteomes" id="UP000586454">
    <property type="component" value="Unassembled WGS sequence"/>
</dbReference>
<dbReference type="PANTHER" id="PTHR11067">
    <property type="entry name" value="INOSINE TRIPHOSPHATE PYROPHOSPHATASE/HAM1 PROTEIN"/>
    <property type="match status" value="1"/>
</dbReference>
<dbReference type="GO" id="GO:0036220">
    <property type="term" value="F:ITP diphosphatase activity"/>
    <property type="evidence" value="ECO:0007669"/>
    <property type="project" value="UniProtKB-UniRule"/>
</dbReference>
<proteinExistence type="inferred from homology"/>
<dbReference type="GO" id="GO:0046872">
    <property type="term" value="F:metal ion binding"/>
    <property type="evidence" value="ECO:0007669"/>
    <property type="project" value="UniProtKB-KW"/>
</dbReference>
<evidence type="ECO:0000256" key="2">
    <source>
        <dbReference type="ARBA" id="ARBA00011738"/>
    </source>
</evidence>
<protein>
    <recommendedName>
        <fullName evidence="10">dITP/XTP pyrophosphatase</fullName>
        <ecNumber evidence="10">3.6.1.66</ecNumber>
    </recommendedName>
    <alternativeName>
        <fullName evidence="10">Non-canonical purine NTP pyrophosphatase</fullName>
    </alternativeName>
    <alternativeName>
        <fullName evidence="10">Non-standard purine NTP pyrophosphatase</fullName>
    </alternativeName>
    <alternativeName>
        <fullName evidence="10">Nucleoside-triphosphate diphosphatase</fullName>
    </alternativeName>
    <alternativeName>
        <fullName evidence="10">Nucleoside-triphosphate pyrophosphatase</fullName>
        <shortName evidence="10">NTPase</shortName>
    </alternativeName>
</protein>
<dbReference type="GO" id="GO:0005829">
    <property type="term" value="C:cytosol"/>
    <property type="evidence" value="ECO:0007669"/>
    <property type="project" value="TreeGrafter"/>
</dbReference>
<accession>A0A6V6XZX2</accession>
<comment type="cofactor">
    <cofactor evidence="10">
        <name>Mg(2+)</name>
        <dbReference type="ChEBI" id="CHEBI:18420"/>
    </cofactor>
    <text evidence="10">Binds 1 Mg(2+) ion per subunit.</text>
</comment>
<dbReference type="EMBL" id="CAIJCS010000014">
    <property type="protein sequence ID" value="CAC9924756.1"/>
    <property type="molecule type" value="Genomic_DNA"/>
</dbReference>
<feature type="binding site" evidence="10">
    <location>
        <position position="70"/>
    </location>
    <ligand>
        <name>substrate</name>
    </ligand>
</feature>
<keyword evidence="5 10" id="KW-0378">Hydrolase</keyword>
<dbReference type="CDD" id="cd00515">
    <property type="entry name" value="HAM1"/>
    <property type="match status" value="1"/>
</dbReference>
<evidence type="ECO:0000256" key="5">
    <source>
        <dbReference type="ARBA" id="ARBA00022801"/>
    </source>
</evidence>
<comment type="catalytic activity">
    <reaction evidence="8 10">
        <text>dITP + H2O = dIMP + diphosphate + H(+)</text>
        <dbReference type="Rhea" id="RHEA:28342"/>
        <dbReference type="ChEBI" id="CHEBI:15377"/>
        <dbReference type="ChEBI" id="CHEBI:15378"/>
        <dbReference type="ChEBI" id="CHEBI:33019"/>
        <dbReference type="ChEBI" id="CHEBI:61194"/>
        <dbReference type="ChEBI" id="CHEBI:61382"/>
        <dbReference type="EC" id="3.6.1.66"/>
    </reaction>
</comment>
<evidence type="ECO:0000313" key="12">
    <source>
        <dbReference type="EMBL" id="CAC9924756.1"/>
    </source>
</evidence>
<evidence type="ECO:0000256" key="4">
    <source>
        <dbReference type="ARBA" id="ARBA00022741"/>
    </source>
</evidence>
<feature type="active site" description="Proton acceptor" evidence="10">
    <location>
        <position position="69"/>
    </location>
</feature>
<dbReference type="Pfam" id="PF01725">
    <property type="entry name" value="Ham1p_like"/>
    <property type="match status" value="1"/>
</dbReference>
<evidence type="ECO:0000256" key="3">
    <source>
        <dbReference type="ARBA" id="ARBA00022723"/>
    </source>
</evidence>
<dbReference type="FunFam" id="3.90.950.10:FF:000001">
    <property type="entry name" value="dITP/XTP pyrophosphatase"/>
    <property type="match status" value="1"/>
</dbReference>
<gene>
    <name evidence="12" type="ORF">PEPNEM18_00326</name>
</gene>
<feature type="binding site" evidence="10">
    <location>
        <begin position="177"/>
        <end position="178"/>
    </location>
    <ligand>
        <name>substrate</name>
    </ligand>
</feature>
<evidence type="ECO:0000256" key="1">
    <source>
        <dbReference type="ARBA" id="ARBA00008023"/>
    </source>
</evidence>
<evidence type="ECO:0000256" key="6">
    <source>
        <dbReference type="ARBA" id="ARBA00022842"/>
    </source>
</evidence>
<dbReference type="GO" id="GO:0009117">
    <property type="term" value="P:nucleotide metabolic process"/>
    <property type="evidence" value="ECO:0007669"/>
    <property type="project" value="UniProtKB-KW"/>
</dbReference>
<keyword evidence="13" id="KW-1185">Reference proteome</keyword>
<keyword evidence="3 10" id="KW-0479">Metal-binding</keyword>
<keyword evidence="6 10" id="KW-0460">Magnesium</keyword>
<comment type="similarity">
    <text evidence="1 10 11">Belongs to the HAM1 NTPase family.</text>
</comment>
<dbReference type="GO" id="GO:0035870">
    <property type="term" value="F:dITP diphosphatase activity"/>
    <property type="evidence" value="ECO:0007669"/>
    <property type="project" value="UniProtKB-UniRule"/>
</dbReference>
<feature type="binding site" evidence="10">
    <location>
        <position position="172"/>
    </location>
    <ligand>
        <name>substrate</name>
    </ligand>
</feature>
<feature type="binding site" evidence="10">
    <location>
        <begin position="149"/>
        <end position="152"/>
    </location>
    <ligand>
        <name>substrate</name>
    </ligand>
</feature>
<comment type="catalytic activity">
    <reaction evidence="10">
        <text>ITP + H2O = IMP + diphosphate + H(+)</text>
        <dbReference type="Rhea" id="RHEA:29399"/>
        <dbReference type="ChEBI" id="CHEBI:15377"/>
        <dbReference type="ChEBI" id="CHEBI:15378"/>
        <dbReference type="ChEBI" id="CHEBI:33019"/>
        <dbReference type="ChEBI" id="CHEBI:58053"/>
        <dbReference type="ChEBI" id="CHEBI:61402"/>
        <dbReference type="EC" id="3.6.1.66"/>
    </reaction>
</comment>
<dbReference type="AlphaFoldDB" id="A0A6V6XZX2"/>
<keyword evidence="7 10" id="KW-0546">Nucleotide metabolism</keyword>
<evidence type="ECO:0000256" key="7">
    <source>
        <dbReference type="ARBA" id="ARBA00023080"/>
    </source>
</evidence>
<dbReference type="PANTHER" id="PTHR11067:SF9">
    <property type="entry name" value="INOSINE TRIPHOSPHATE PYROPHOSPHATASE"/>
    <property type="match status" value="1"/>
</dbReference>
<keyword evidence="4 10" id="KW-0547">Nucleotide-binding</keyword>
<dbReference type="GO" id="GO:0009146">
    <property type="term" value="P:purine nucleoside triphosphate catabolic process"/>
    <property type="evidence" value="ECO:0007669"/>
    <property type="project" value="UniProtKB-UniRule"/>
</dbReference>
<comment type="catalytic activity">
    <reaction evidence="9 10">
        <text>XTP + H2O = XMP + diphosphate + H(+)</text>
        <dbReference type="Rhea" id="RHEA:28610"/>
        <dbReference type="ChEBI" id="CHEBI:15377"/>
        <dbReference type="ChEBI" id="CHEBI:15378"/>
        <dbReference type="ChEBI" id="CHEBI:33019"/>
        <dbReference type="ChEBI" id="CHEBI:57464"/>
        <dbReference type="ChEBI" id="CHEBI:61314"/>
        <dbReference type="EC" id="3.6.1.66"/>
    </reaction>
</comment>
<dbReference type="SUPFAM" id="SSF52972">
    <property type="entry name" value="ITPase-like"/>
    <property type="match status" value="1"/>
</dbReference>
<comment type="caution">
    <text evidence="10">Lacks conserved residue(s) required for the propagation of feature annotation.</text>
</comment>
<dbReference type="EC" id="3.6.1.66" evidence="10"/>
<reference evidence="12 13" key="1">
    <citation type="submission" date="2020-06" db="EMBL/GenBank/DDBJ databases">
        <authorList>
            <person name="Criscuolo A."/>
        </authorList>
    </citation>
    <scope>NUCLEOTIDE SEQUENCE [LARGE SCALE GENOMIC DNA]</scope>
    <source>
        <strain evidence="12">1804121828</strain>
    </source>
</reference>
<dbReference type="RefSeq" id="WP_180498581.1">
    <property type="nucleotide sequence ID" value="NZ_CAIJCS010000014.1"/>
</dbReference>
<feature type="binding site" evidence="10">
    <location>
        <position position="69"/>
    </location>
    <ligand>
        <name>Mg(2+)</name>
        <dbReference type="ChEBI" id="CHEBI:18420"/>
    </ligand>
</feature>
<dbReference type="GO" id="GO:0036222">
    <property type="term" value="F:XTP diphosphatase activity"/>
    <property type="evidence" value="ECO:0007669"/>
    <property type="project" value="UniProtKB-UniRule"/>
</dbReference>
<comment type="subunit">
    <text evidence="2 10">Homodimer.</text>
</comment>
<dbReference type="InterPro" id="IPR020922">
    <property type="entry name" value="dITP/XTP_pyrophosphatase"/>
</dbReference>
<dbReference type="HAMAP" id="MF_01405">
    <property type="entry name" value="Non_canon_purine_NTPase"/>
    <property type="match status" value="1"/>
</dbReference>
<dbReference type="InterPro" id="IPR002637">
    <property type="entry name" value="RdgB/HAM1"/>
</dbReference>
<organism evidence="12 13">
    <name type="scientific">Aedoeadaptatus nemausensis</name>
    <dbReference type="NCBI Taxonomy" id="2582829"/>
    <lineage>
        <taxon>Bacteria</taxon>
        <taxon>Bacillati</taxon>
        <taxon>Bacillota</taxon>
        <taxon>Tissierellia</taxon>
        <taxon>Tissierellales</taxon>
        <taxon>Peptoniphilaceae</taxon>
        <taxon>Aedoeadaptatus</taxon>
    </lineage>
</organism>
<comment type="caution">
    <text evidence="12">The sequence shown here is derived from an EMBL/GenBank/DDBJ whole genome shotgun (WGS) entry which is preliminary data.</text>
</comment>
<evidence type="ECO:0000313" key="13">
    <source>
        <dbReference type="Proteomes" id="UP000586454"/>
    </source>
</evidence>
<dbReference type="InterPro" id="IPR029001">
    <property type="entry name" value="ITPase-like_fam"/>
</dbReference>
<evidence type="ECO:0000256" key="8">
    <source>
        <dbReference type="ARBA" id="ARBA00051875"/>
    </source>
</evidence>
<evidence type="ECO:0000256" key="10">
    <source>
        <dbReference type="HAMAP-Rule" id="MF_01405"/>
    </source>
</evidence>
<evidence type="ECO:0000256" key="11">
    <source>
        <dbReference type="RuleBase" id="RU003781"/>
    </source>
</evidence>
<dbReference type="GO" id="GO:0017111">
    <property type="term" value="F:ribonucleoside triphosphate phosphatase activity"/>
    <property type="evidence" value="ECO:0007669"/>
    <property type="project" value="InterPro"/>
</dbReference>
<dbReference type="NCBIfam" id="TIGR00042">
    <property type="entry name" value="RdgB/HAM1 family non-canonical purine NTP pyrophosphatase"/>
    <property type="match status" value="1"/>
</dbReference>
<dbReference type="Gene3D" id="3.90.950.10">
    <property type="match status" value="1"/>
</dbReference>
<feature type="binding site" evidence="10">
    <location>
        <begin position="7"/>
        <end position="12"/>
    </location>
    <ligand>
        <name>substrate</name>
    </ligand>
</feature>
<name>A0A6V6XZX2_9FIRM</name>
<sequence length="192" mass="20994">MKIILSTDNAHKLKEIAELLDGKVELLSKTEAGYGDIHPVEDGDTLEANALIKIKDIQSGAEDFIIGDDTGLFVRALNGEPGVYSARYAGAEGNDEKNRTKLLKALEGIEDRSAYFKTVIAVKHGNETYTVEGICSGRITEEERGDAGFGYDPIFVPNGEEKTFAEMTDDEKNKISHRGRALQAFIKSINLA</sequence>
<evidence type="ECO:0000256" key="9">
    <source>
        <dbReference type="ARBA" id="ARBA00052017"/>
    </source>
</evidence>